<feature type="domain" description="Phage tail-like C-terminal" evidence="2">
    <location>
        <begin position="144"/>
        <end position="260"/>
    </location>
</feature>
<accession>A0A8S5SV64</accession>
<dbReference type="Pfam" id="PF20195">
    <property type="entry name" value="DUF6558"/>
    <property type="match status" value="1"/>
</dbReference>
<dbReference type="InterPro" id="IPR048276">
    <property type="entry name" value="Phage_tail-like_C"/>
</dbReference>
<name>A0A8S5SV64_9CAUD</name>
<evidence type="ECO:0000259" key="1">
    <source>
        <dbReference type="Pfam" id="PF20195"/>
    </source>
</evidence>
<dbReference type="InterPro" id="IPR046688">
    <property type="entry name" value="DUF6558_N"/>
</dbReference>
<feature type="domain" description="DUF6558" evidence="1">
    <location>
        <begin position="1"/>
        <end position="138"/>
    </location>
</feature>
<proteinExistence type="predicted"/>
<evidence type="ECO:0000313" key="3">
    <source>
        <dbReference type="EMBL" id="DAF54921.1"/>
    </source>
</evidence>
<dbReference type="EMBL" id="BK032682">
    <property type="protein sequence ID" value="DAF54921.1"/>
    <property type="molecule type" value="Genomic_DNA"/>
</dbReference>
<evidence type="ECO:0000259" key="2">
    <source>
        <dbReference type="Pfam" id="PF20753"/>
    </source>
</evidence>
<dbReference type="Pfam" id="PF20753">
    <property type="entry name" value="DUF6558_C"/>
    <property type="match status" value="1"/>
</dbReference>
<sequence>MKVLDFEYDGTLASSKGIVVCSFDSSDDETVDYGSKINFDVTSMRNGKEFVLVNSGYDEAGEFTFQICKDPYMQLNRGNKYFTTDEQRFVYRWLNRNDGFHILKIITSENQTMLFKGSFNIETIEFCGQVIGFELTFTMGKPFATQDCKTITHTFNANEQFPIIDESDDIGYIYPDIQIKCLSSGDLKITNSIENRTTIIKNCSTNEVISVDENLNISTSLSSHKLYNDFNFVFFRIANSYENNQNIISVNIPCEIAIKYYPVAKGVGL</sequence>
<protein>
    <submittedName>
        <fullName evidence="3">Uncharacterized protein</fullName>
    </submittedName>
</protein>
<reference evidence="3" key="1">
    <citation type="journal article" date="2021" name="Proc. Natl. Acad. Sci. U.S.A.">
        <title>A Catalog of Tens of Thousands of Viruses from Human Metagenomes Reveals Hidden Associations with Chronic Diseases.</title>
        <authorList>
            <person name="Tisza M.J."/>
            <person name="Buck C.B."/>
        </authorList>
    </citation>
    <scope>NUCLEOTIDE SEQUENCE</scope>
    <source>
        <strain evidence="3">CtqPo10</strain>
    </source>
</reference>
<organism evidence="3">
    <name type="scientific">Siphoviridae sp. ctqPo10</name>
    <dbReference type="NCBI Taxonomy" id="2827948"/>
    <lineage>
        <taxon>Viruses</taxon>
        <taxon>Duplodnaviria</taxon>
        <taxon>Heunggongvirae</taxon>
        <taxon>Uroviricota</taxon>
        <taxon>Caudoviricetes</taxon>
    </lineage>
</organism>